<keyword evidence="4" id="KW-0949">S-adenosyl-L-methionine</keyword>
<dbReference type="GO" id="GO:0004482">
    <property type="term" value="F:mRNA 5'-cap (guanine-N7-)-methyltransferase activity"/>
    <property type="evidence" value="ECO:0007669"/>
    <property type="project" value="UniProtKB-EC"/>
</dbReference>
<dbReference type="SUPFAM" id="SSF53335">
    <property type="entry name" value="S-adenosyl-L-methionine-dependent methyltransferases"/>
    <property type="match status" value="1"/>
</dbReference>
<dbReference type="PANTHER" id="PTHR12189">
    <property type="entry name" value="MRNA GUANINE-7- METHYLTRANSFERASE"/>
    <property type="match status" value="1"/>
</dbReference>
<dbReference type="Pfam" id="PF03291">
    <property type="entry name" value="mRNA_G-N7_MeTrfase"/>
    <property type="match status" value="1"/>
</dbReference>
<keyword evidence="6" id="KW-0506">mRNA capping</keyword>
<comment type="catalytic activity">
    <reaction evidence="7">
        <text>a 5'-end (5'-triphosphoguanosine)-ribonucleoside in mRNA + S-adenosyl-L-methionine = a 5'-end (N(7)-methyl 5'-triphosphoguanosine)-ribonucleoside in mRNA + S-adenosyl-L-homocysteine</text>
        <dbReference type="Rhea" id="RHEA:67008"/>
        <dbReference type="Rhea" id="RHEA-COMP:17166"/>
        <dbReference type="Rhea" id="RHEA-COMP:17167"/>
        <dbReference type="ChEBI" id="CHEBI:57856"/>
        <dbReference type="ChEBI" id="CHEBI:59789"/>
        <dbReference type="ChEBI" id="CHEBI:156461"/>
        <dbReference type="ChEBI" id="CHEBI:167617"/>
        <dbReference type="EC" id="2.1.1.56"/>
    </reaction>
</comment>
<keyword evidence="5" id="KW-0694">RNA-binding</keyword>
<sequence>FCFKVATHYNKLQECGLAERNKSRIVHMRNFNNWLKSVLIAEILDKVKERRREVTVLDLGCGKGGDLLKWKKGRIDKLVCAGNYTSRHCNKHNEYVIAAKWI</sequence>
<dbReference type="PROSITE" id="PS51562">
    <property type="entry name" value="RNA_CAP0_MT"/>
    <property type="match status" value="1"/>
</dbReference>
<feature type="domain" description="MRNA cap 0 methyltransferase" evidence="8">
    <location>
        <begin position="23"/>
        <end position="102"/>
    </location>
</feature>
<evidence type="ECO:0000256" key="4">
    <source>
        <dbReference type="ARBA" id="ARBA00022691"/>
    </source>
</evidence>
<evidence type="ECO:0000256" key="7">
    <source>
        <dbReference type="ARBA" id="ARBA00044712"/>
    </source>
</evidence>
<evidence type="ECO:0000256" key="5">
    <source>
        <dbReference type="ARBA" id="ARBA00022884"/>
    </source>
</evidence>
<evidence type="ECO:0000313" key="10">
    <source>
        <dbReference type="Proteomes" id="UP000694701"/>
    </source>
</evidence>
<dbReference type="Proteomes" id="UP000694701">
    <property type="component" value="Unplaced"/>
</dbReference>
<evidence type="ECO:0000256" key="6">
    <source>
        <dbReference type="ARBA" id="ARBA00023042"/>
    </source>
</evidence>
<evidence type="ECO:0000256" key="3">
    <source>
        <dbReference type="ARBA" id="ARBA00022679"/>
    </source>
</evidence>
<evidence type="ECO:0000313" key="9">
    <source>
        <dbReference type="Ensembl" id="ENSCCRP00020055366.1"/>
    </source>
</evidence>
<keyword evidence="3" id="KW-0808">Transferase</keyword>
<accession>A0A8C2FGT3</accession>
<dbReference type="AlphaFoldDB" id="A0A8C2FGT3"/>
<dbReference type="Ensembl" id="ENSCCRT00020060918.1">
    <property type="protein sequence ID" value="ENSCCRP00020055366.1"/>
    <property type="gene ID" value="ENSCCRG00020025878.1"/>
</dbReference>
<name>A0A8C2FGT3_CYPCA</name>
<dbReference type="InterPro" id="IPR004971">
    <property type="entry name" value="mRNA_G-N7_MeTrfase_dom"/>
</dbReference>
<reference evidence="9" key="1">
    <citation type="submission" date="2025-08" db="UniProtKB">
        <authorList>
            <consortium name="Ensembl"/>
        </authorList>
    </citation>
    <scope>IDENTIFICATION</scope>
</reference>
<dbReference type="GO" id="GO:0005634">
    <property type="term" value="C:nucleus"/>
    <property type="evidence" value="ECO:0007669"/>
    <property type="project" value="TreeGrafter"/>
</dbReference>
<proteinExistence type="predicted"/>
<dbReference type="InterPro" id="IPR039753">
    <property type="entry name" value="RG7MT1"/>
</dbReference>
<dbReference type="PANTHER" id="PTHR12189:SF2">
    <property type="entry name" value="MRNA CAP GUANINE-N7 METHYLTRANSFERASE"/>
    <property type="match status" value="1"/>
</dbReference>
<dbReference type="EC" id="2.1.1.56" evidence="1"/>
<protein>
    <recommendedName>
        <fullName evidence="1">mRNA (guanine-N(7))-methyltransferase</fullName>
        <ecNumber evidence="1">2.1.1.56</ecNumber>
    </recommendedName>
</protein>
<keyword evidence="2" id="KW-0489">Methyltransferase</keyword>
<dbReference type="Gene3D" id="3.40.50.150">
    <property type="entry name" value="Vaccinia Virus protein VP39"/>
    <property type="match status" value="1"/>
</dbReference>
<keyword evidence="6" id="KW-0507">mRNA processing</keyword>
<organism evidence="9 10">
    <name type="scientific">Cyprinus carpio</name>
    <name type="common">Common carp</name>
    <dbReference type="NCBI Taxonomy" id="7962"/>
    <lineage>
        <taxon>Eukaryota</taxon>
        <taxon>Metazoa</taxon>
        <taxon>Chordata</taxon>
        <taxon>Craniata</taxon>
        <taxon>Vertebrata</taxon>
        <taxon>Euteleostomi</taxon>
        <taxon>Actinopterygii</taxon>
        <taxon>Neopterygii</taxon>
        <taxon>Teleostei</taxon>
        <taxon>Ostariophysi</taxon>
        <taxon>Cypriniformes</taxon>
        <taxon>Cyprinidae</taxon>
        <taxon>Cyprininae</taxon>
        <taxon>Cyprinus</taxon>
    </lineage>
</organism>
<evidence type="ECO:0000256" key="2">
    <source>
        <dbReference type="ARBA" id="ARBA00022603"/>
    </source>
</evidence>
<evidence type="ECO:0000256" key="1">
    <source>
        <dbReference type="ARBA" id="ARBA00011926"/>
    </source>
</evidence>
<dbReference type="GO" id="GO:0003723">
    <property type="term" value="F:RNA binding"/>
    <property type="evidence" value="ECO:0007669"/>
    <property type="project" value="UniProtKB-KW"/>
</dbReference>
<dbReference type="InterPro" id="IPR029063">
    <property type="entry name" value="SAM-dependent_MTases_sf"/>
</dbReference>
<evidence type="ECO:0000259" key="8">
    <source>
        <dbReference type="PROSITE" id="PS51562"/>
    </source>
</evidence>